<feature type="region of interest" description="Disordered" evidence="1">
    <location>
        <begin position="149"/>
        <end position="180"/>
    </location>
</feature>
<feature type="region of interest" description="Disordered" evidence="1">
    <location>
        <begin position="364"/>
        <end position="609"/>
    </location>
</feature>
<accession>A0ABP0DTD8</accession>
<feature type="domain" description="C2 NT-type" evidence="2">
    <location>
        <begin position="18"/>
        <end position="171"/>
    </location>
</feature>
<feature type="compositionally biased region" description="Basic residues" evidence="1">
    <location>
        <begin position="399"/>
        <end position="417"/>
    </location>
</feature>
<feature type="compositionally biased region" description="Low complexity" evidence="1">
    <location>
        <begin position="578"/>
        <end position="590"/>
    </location>
</feature>
<gene>
    <name evidence="3" type="ORF">SEPCBS119000_003917</name>
</gene>
<keyword evidence="4" id="KW-1185">Reference proteome</keyword>
<dbReference type="PANTHER" id="PTHR21456:SF1">
    <property type="entry name" value="C2 NT-TYPE DOMAIN-CONTAINING PROTEIN"/>
    <property type="match status" value="1"/>
</dbReference>
<dbReference type="Pfam" id="PF10358">
    <property type="entry name" value="NT-C2"/>
    <property type="match status" value="1"/>
</dbReference>
<reference evidence="3 4" key="1">
    <citation type="submission" date="2024-01" db="EMBL/GenBank/DDBJ databases">
        <authorList>
            <person name="Allen C."/>
            <person name="Tagirdzhanova G."/>
        </authorList>
    </citation>
    <scope>NUCLEOTIDE SEQUENCE [LARGE SCALE GENOMIC DNA]</scope>
    <source>
        <strain evidence="3 4">CBS 119000</strain>
    </source>
</reference>
<proteinExistence type="predicted"/>
<evidence type="ECO:0000313" key="3">
    <source>
        <dbReference type="EMBL" id="CAK7270106.1"/>
    </source>
</evidence>
<dbReference type="PANTHER" id="PTHR21456">
    <property type="entry name" value="FAMILY WITH SEQUENCE SIMILARITY 102"/>
    <property type="match status" value="1"/>
</dbReference>
<feature type="compositionally biased region" description="Gly residues" evidence="1">
    <location>
        <begin position="450"/>
        <end position="459"/>
    </location>
</feature>
<protein>
    <recommendedName>
        <fullName evidence="2">C2 NT-type domain-containing protein</fullName>
    </recommendedName>
</protein>
<evidence type="ECO:0000256" key="1">
    <source>
        <dbReference type="SAM" id="MobiDB-lite"/>
    </source>
</evidence>
<evidence type="ECO:0000259" key="2">
    <source>
        <dbReference type="PROSITE" id="PS51840"/>
    </source>
</evidence>
<comment type="caution">
    <text evidence="3">The sequence shown here is derived from an EMBL/GenBank/DDBJ whole genome shotgun (WGS) entry which is preliminary data.</text>
</comment>
<name>A0ABP0DTD8_9PEZI</name>
<feature type="compositionally biased region" description="Polar residues" evidence="1">
    <location>
        <begin position="369"/>
        <end position="378"/>
    </location>
</feature>
<feature type="compositionally biased region" description="Low complexity" evidence="1">
    <location>
        <begin position="520"/>
        <end position="535"/>
    </location>
</feature>
<sequence length="631" mass="67022">MVFLKIPTSGKALADLTVPVHKSRKPKFDLHLKIYDLNNVPLVSGVSSVKWHMPHSLRSEHHGRTQKQPVANHRVEYNYAKVIPLRLAIDRNNCLSEYPIDFEIIQEFEAHGAGRVEKIVLGKLSLNLAEYVAESDSILRNRPEASALSGLRDWPDNSPGGRHSRRRSSMSGKASFVPSLGSAASGTTDFAGLDPFSDAESPVEDGVIRRYLMQDSKINSTLKIGILLVQTDGERNYIAPPLKSAPVFGGIAGIVASSEVLNGGETNFEDSEDHGAVGSVVNTMLGGGLSAKGHENTEIQDVYRRALAASWACQADELPADECIEDIFSGGDGFRTHSKNFSPLAEHDPSGALIPAGTSLVAAKEGHGWSTSSPTASSIHEGDEESDPVPLVSSNFRTSGKKHHNILPRLGPIRRKTLPVPDHSSSGLQALSSPLTSQWRDRPNSHGSSGDDGGTGGSSGNTSGSNNQDGEDNEGGATLRPSDIRKFGGRNRLPTRGISGSSDRAITPRADAELAHEIPTSKASGTRSSRSSPGPLTAAAFADNNRPDDDLGSSALAEGSSKKAGPKLGQTTVGRLPSRGSQKSSRKSSGQGSGNGSGHDEQARRAREVHEFDVRDDYVAWQLPSTIAASS</sequence>
<dbReference type="PROSITE" id="PS51840">
    <property type="entry name" value="C2_NT"/>
    <property type="match status" value="1"/>
</dbReference>
<feature type="compositionally biased region" description="Basic and acidic residues" evidence="1">
    <location>
        <begin position="598"/>
        <end position="609"/>
    </location>
</feature>
<evidence type="ECO:0000313" key="4">
    <source>
        <dbReference type="Proteomes" id="UP001642502"/>
    </source>
</evidence>
<dbReference type="InterPro" id="IPR019448">
    <property type="entry name" value="NT-C2"/>
</dbReference>
<dbReference type="InterPro" id="IPR039931">
    <property type="entry name" value="EEIG1/2-like"/>
</dbReference>
<dbReference type="Proteomes" id="UP001642502">
    <property type="component" value="Unassembled WGS sequence"/>
</dbReference>
<feature type="compositionally biased region" description="Polar residues" evidence="1">
    <location>
        <begin position="423"/>
        <end position="438"/>
    </location>
</feature>
<dbReference type="EMBL" id="CAWUON010000055">
    <property type="protein sequence ID" value="CAK7270106.1"/>
    <property type="molecule type" value="Genomic_DNA"/>
</dbReference>
<organism evidence="3 4">
    <name type="scientific">Sporothrix epigloea</name>
    <dbReference type="NCBI Taxonomy" id="1892477"/>
    <lineage>
        <taxon>Eukaryota</taxon>
        <taxon>Fungi</taxon>
        <taxon>Dikarya</taxon>
        <taxon>Ascomycota</taxon>
        <taxon>Pezizomycotina</taxon>
        <taxon>Sordariomycetes</taxon>
        <taxon>Sordariomycetidae</taxon>
        <taxon>Ophiostomatales</taxon>
        <taxon>Ophiostomataceae</taxon>
        <taxon>Sporothrix</taxon>
    </lineage>
</organism>